<dbReference type="PROSITE" id="PS50928">
    <property type="entry name" value="ABC_TM1"/>
    <property type="match status" value="1"/>
</dbReference>
<evidence type="ECO:0000256" key="2">
    <source>
        <dbReference type="ARBA" id="ARBA00009047"/>
    </source>
</evidence>
<protein>
    <submittedName>
        <fullName evidence="11">Carbohydrate ABC transporter permease</fullName>
    </submittedName>
</protein>
<keyword evidence="6 9" id="KW-0812">Transmembrane</keyword>
<dbReference type="Gene3D" id="1.10.3720.10">
    <property type="entry name" value="MetI-like"/>
    <property type="match status" value="1"/>
</dbReference>
<sequence>MNREAASRTPSWRVRLFKVSPSELIPPIYLWLGIILLTIFTLSPFLYLMISSVSQSQELLSGHLFPHLPTFGNYVKLFQGSTGKDFVHALENSLSVSLWTTAITIFVGVFASYALARIKFPFRVTLLFVILAMQLLPSISIIVPLYIMMREGLTISIPFTSIMILHTKPLLDTTWALIIAYIATSLPFAIWLMSGYFQSISKEMEEAAYMDGCGKFKTMYKIILPLALPGIAATAIFTFLNSWDEFIFASAFSQTYASKTLPIAVREFIGKHSIDWGLMTAGGFVASLPPVIISLFLYRYIVSGLSEGGLKE</sequence>
<comment type="caution">
    <text evidence="11">The sequence shown here is derived from an EMBL/GenBank/DDBJ whole genome shotgun (WGS) entry which is preliminary data.</text>
</comment>
<name>A0ABU6GA19_9BACL</name>
<organism evidence="11 12">
    <name type="scientific">Paenibacillus alba</name>
    <dbReference type="NCBI Taxonomy" id="1197127"/>
    <lineage>
        <taxon>Bacteria</taxon>
        <taxon>Bacillati</taxon>
        <taxon>Bacillota</taxon>
        <taxon>Bacilli</taxon>
        <taxon>Bacillales</taxon>
        <taxon>Paenibacillaceae</taxon>
        <taxon>Paenibacillus</taxon>
    </lineage>
</organism>
<evidence type="ECO:0000256" key="5">
    <source>
        <dbReference type="ARBA" id="ARBA00022597"/>
    </source>
</evidence>
<accession>A0ABU6GA19</accession>
<dbReference type="Proteomes" id="UP001338137">
    <property type="component" value="Unassembled WGS sequence"/>
</dbReference>
<dbReference type="InterPro" id="IPR000515">
    <property type="entry name" value="MetI-like"/>
</dbReference>
<evidence type="ECO:0000256" key="7">
    <source>
        <dbReference type="ARBA" id="ARBA00022989"/>
    </source>
</evidence>
<evidence type="ECO:0000256" key="4">
    <source>
        <dbReference type="ARBA" id="ARBA00022475"/>
    </source>
</evidence>
<evidence type="ECO:0000256" key="8">
    <source>
        <dbReference type="ARBA" id="ARBA00023136"/>
    </source>
</evidence>
<dbReference type="RefSeq" id="WP_326074800.1">
    <property type="nucleotide sequence ID" value="NZ_JARLKY010000080.1"/>
</dbReference>
<dbReference type="EMBL" id="JARLKY010000080">
    <property type="protein sequence ID" value="MEC0230791.1"/>
    <property type="molecule type" value="Genomic_DNA"/>
</dbReference>
<evidence type="ECO:0000259" key="10">
    <source>
        <dbReference type="PROSITE" id="PS50928"/>
    </source>
</evidence>
<keyword evidence="5" id="KW-0762">Sugar transport</keyword>
<proteinExistence type="inferred from homology"/>
<dbReference type="Pfam" id="PF00528">
    <property type="entry name" value="BPD_transp_1"/>
    <property type="match status" value="1"/>
</dbReference>
<dbReference type="SUPFAM" id="SSF161098">
    <property type="entry name" value="MetI-like"/>
    <property type="match status" value="1"/>
</dbReference>
<keyword evidence="12" id="KW-1185">Reference proteome</keyword>
<dbReference type="PANTHER" id="PTHR32243">
    <property type="entry name" value="MALTOSE TRANSPORT SYSTEM PERMEASE-RELATED"/>
    <property type="match status" value="1"/>
</dbReference>
<feature type="transmembrane region" description="Helical" evidence="9">
    <location>
        <begin position="218"/>
        <end position="240"/>
    </location>
</feature>
<dbReference type="CDD" id="cd06261">
    <property type="entry name" value="TM_PBP2"/>
    <property type="match status" value="1"/>
</dbReference>
<keyword evidence="8 9" id="KW-0472">Membrane</keyword>
<keyword evidence="3 9" id="KW-0813">Transport</keyword>
<feature type="transmembrane region" description="Helical" evidence="9">
    <location>
        <begin position="175"/>
        <end position="197"/>
    </location>
</feature>
<dbReference type="PANTHER" id="PTHR32243:SF50">
    <property type="entry name" value="MALTOSE_MALTODEXTRIN TRANSPORT SYSTEM PERMEASE PROTEIN MALG"/>
    <property type="match status" value="1"/>
</dbReference>
<keyword evidence="4" id="KW-1003">Cell membrane</keyword>
<evidence type="ECO:0000313" key="11">
    <source>
        <dbReference type="EMBL" id="MEC0230791.1"/>
    </source>
</evidence>
<evidence type="ECO:0000256" key="1">
    <source>
        <dbReference type="ARBA" id="ARBA00004651"/>
    </source>
</evidence>
<feature type="transmembrane region" description="Helical" evidence="9">
    <location>
        <begin position="96"/>
        <end position="115"/>
    </location>
</feature>
<keyword evidence="7 9" id="KW-1133">Transmembrane helix</keyword>
<reference evidence="11 12" key="1">
    <citation type="submission" date="2023-03" db="EMBL/GenBank/DDBJ databases">
        <title>Bacillus Genome Sequencing.</title>
        <authorList>
            <person name="Dunlap C."/>
        </authorList>
    </citation>
    <scope>NUCLEOTIDE SEQUENCE [LARGE SCALE GENOMIC DNA]</scope>
    <source>
        <strain evidence="11 12">BD-533</strain>
    </source>
</reference>
<feature type="domain" description="ABC transmembrane type-1" evidence="10">
    <location>
        <begin position="90"/>
        <end position="297"/>
    </location>
</feature>
<dbReference type="InterPro" id="IPR050901">
    <property type="entry name" value="BP-dep_ABC_trans_perm"/>
</dbReference>
<evidence type="ECO:0000256" key="9">
    <source>
        <dbReference type="RuleBase" id="RU363032"/>
    </source>
</evidence>
<feature type="transmembrane region" description="Helical" evidence="9">
    <location>
        <begin position="277"/>
        <end position="301"/>
    </location>
</feature>
<dbReference type="InterPro" id="IPR035906">
    <property type="entry name" value="MetI-like_sf"/>
</dbReference>
<comment type="subcellular location">
    <subcellularLocation>
        <location evidence="1 9">Cell membrane</location>
        <topology evidence="1 9">Multi-pass membrane protein</topology>
    </subcellularLocation>
</comment>
<feature type="transmembrane region" description="Helical" evidence="9">
    <location>
        <begin position="28"/>
        <end position="50"/>
    </location>
</feature>
<evidence type="ECO:0000313" key="12">
    <source>
        <dbReference type="Proteomes" id="UP001338137"/>
    </source>
</evidence>
<comment type="similarity">
    <text evidence="2">Belongs to the binding-protein-dependent transport system permease family. MalFG subfamily.</text>
</comment>
<evidence type="ECO:0000256" key="6">
    <source>
        <dbReference type="ARBA" id="ARBA00022692"/>
    </source>
</evidence>
<gene>
    <name evidence="11" type="ORF">P4I72_27210</name>
</gene>
<feature type="transmembrane region" description="Helical" evidence="9">
    <location>
        <begin position="127"/>
        <end position="149"/>
    </location>
</feature>
<evidence type="ECO:0000256" key="3">
    <source>
        <dbReference type="ARBA" id="ARBA00022448"/>
    </source>
</evidence>